<evidence type="ECO:0008006" key="3">
    <source>
        <dbReference type="Google" id="ProtNLM"/>
    </source>
</evidence>
<protein>
    <recommendedName>
        <fullName evidence="3">DUF3010 family protein</fullName>
    </recommendedName>
</protein>
<organism evidence="1 2">
    <name type="scientific">Rhizobium leguminosarum bv. trifolii</name>
    <dbReference type="NCBI Taxonomy" id="386"/>
    <lineage>
        <taxon>Bacteria</taxon>
        <taxon>Pseudomonadati</taxon>
        <taxon>Pseudomonadota</taxon>
        <taxon>Alphaproteobacteria</taxon>
        <taxon>Hyphomicrobiales</taxon>
        <taxon>Rhizobiaceae</taxon>
        <taxon>Rhizobium/Agrobacterium group</taxon>
        <taxon>Rhizobium</taxon>
    </lineage>
</organism>
<reference evidence="1 2" key="1">
    <citation type="submission" date="2017-03" db="EMBL/GenBank/DDBJ databases">
        <title>Genome analysis of Rhizobial strains effectives or ineffectives for nitrogen fixation isolated from bean seeds.</title>
        <authorList>
            <person name="Peralta H."/>
            <person name="Aguilar-Vera A."/>
            <person name="Mora Y."/>
            <person name="Vargas-Lagunas C."/>
            <person name="Girard L."/>
            <person name="Mora J."/>
        </authorList>
    </citation>
    <scope>NUCLEOTIDE SEQUENCE [LARGE SCALE GENOMIC DNA]</scope>
    <source>
        <strain evidence="1 2">CCGM5</strain>
    </source>
</reference>
<accession>A0A3E1BHF0</accession>
<name>A0A3E1BHF0_RHILT</name>
<sequence>MLGCLEIHCPVLEVVMSSKKWLPICRRRAIRQSIILELRMRVCGVDIKSYEAIFVVCEPSIGAAIPINIKTNRLKLKDADDGSHLKSFLRAVEGFLHENNVDAVVIKERLGKGPRAASGVTFKIEAMFQIAHGKVSLVHGKTLDKFSKSNVAGIPAGLPVFQRDAFLASAWRLNEEKLL</sequence>
<comment type="caution">
    <text evidence="1">The sequence shown here is derived from an EMBL/GenBank/DDBJ whole genome shotgun (WGS) entry which is preliminary data.</text>
</comment>
<dbReference type="EMBL" id="NAOO01000018">
    <property type="protein sequence ID" value="RFB92322.1"/>
    <property type="molecule type" value="Genomic_DNA"/>
</dbReference>
<dbReference type="Pfam" id="PF11215">
    <property type="entry name" value="DUF3010"/>
    <property type="match status" value="1"/>
</dbReference>
<evidence type="ECO:0000313" key="2">
    <source>
        <dbReference type="Proteomes" id="UP000256748"/>
    </source>
</evidence>
<evidence type="ECO:0000313" key="1">
    <source>
        <dbReference type="EMBL" id="RFB92322.1"/>
    </source>
</evidence>
<dbReference type="Proteomes" id="UP000256748">
    <property type="component" value="Unassembled WGS sequence"/>
</dbReference>
<gene>
    <name evidence="1" type="ORF">B5K10_16050</name>
</gene>
<dbReference type="AlphaFoldDB" id="A0A3E1BHF0"/>
<dbReference type="InterPro" id="IPR021378">
    <property type="entry name" value="DUF3010"/>
</dbReference>
<proteinExistence type="predicted"/>